<evidence type="ECO:0000313" key="3">
    <source>
        <dbReference type="EMBL" id="GBO29195.1"/>
    </source>
</evidence>
<evidence type="ECO:0000313" key="4">
    <source>
        <dbReference type="Proteomes" id="UP000499080"/>
    </source>
</evidence>
<keyword evidence="4" id="KW-1185">Reference proteome</keyword>
<keyword evidence="2" id="KW-0472">Membrane</keyword>
<protein>
    <submittedName>
        <fullName evidence="3">Uncharacterized protein</fullName>
    </submittedName>
</protein>
<feature type="region of interest" description="Disordered" evidence="1">
    <location>
        <begin position="143"/>
        <end position="168"/>
    </location>
</feature>
<comment type="caution">
    <text evidence="3">The sequence shown here is derived from an EMBL/GenBank/DDBJ whole genome shotgun (WGS) entry which is preliminary data.</text>
</comment>
<evidence type="ECO:0000256" key="1">
    <source>
        <dbReference type="SAM" id="MobiDB-lite"/>
    </source>
</evidence>
<keyword evidence="2" id="KW-0812">Transmembrane</keyword>
<dbReference type="AlphaFoldDB" id="A0A4Y2VWC7"/>
<name>A0A4Y2VWC7_ARAVE</name>
<dbReference type="EMBL" id="BGPR01052350">
    <property type="protein sequence ID" value="GBO29195.1"/>
    <property type="molecule type" value="Genomic_DNA"/>
</dbReference>
<accession>A0A4Y2VWC7</accession>
<evidence type="ECO:0000256" key="2">
    <source>
        <dbReference type="SAM" id="Phobius"/>
    </source>
</evidence>
<keyword evidence="2" id="KW-1133">Transmembrane helix</keyword>
<organism evidence="3 4">
    <name type="scientific">Araneus ventricosus</name>
    <name type="common">Orbweaver spider</name>
    <name type="synonym">Epeira ventricosa</name>
    <dbReference type="NCBI Taxonomy" id="182803"/>
    <lineage>
        <taxon>Eukaryota</taxon>
        <taxon>Metazoa</taxon>
        <taxon>Ecdysozoa</taxon>
        <taxon>Arthropoda</taxon>
        <taxon>Chelicerata</taxon>
        <taxon>Arachnida</taxon>
        <taxon>Araneae</taxon>
        <taxon>Araneomorphae</taxon>
        <taxon>Entelegynae</taxon>
        <taxon>Araneoidea</taxon>
        <taxon>Araneidae</taxon>
        <taxon>Araneus</taxon>
    </lineage>
</organism>
<reference evidence="3 4" key="1">
    <citation type="journal article" date="2019" name="Sci. Rep.">
        <title>Orb-weaving spider Araneus ventricosus genome elucidates the spidroin gene catalogue.</title>
        <authorList>
            <person name="Kono N."/>
            <person name="Nakamura H."/>
            <person name="Ohtoshi R."/>
            <person name="Moran D.A.P."/>
            <person name="Shinohara A."/>
            <person name="Yoshida Y."/>
            <person name="Fujiwara M."/>
            <person name="Mori M."/>
            <person name="Tomita M."/>
            <person name="Arakawa K."/>
        </authorList>
    </citation>
    <scope>NUCLEOTIDE SEQUENCE [LARGE SCALE GENOMIC DNA]</scope>
</reference>
<dbReference type="Proteomes" id="UP000499080">
    <property type="component" value="Unassembled WGS sequence"/>
</dbReference>
<sequence>MERFGIKNFIIDITHLLATPTSGVSSRNTILGIAIISAALIMPSLGVITIVFDLRRPRQSEKKPYRKQPLGHSLLSPSSRFIANAESEEILSEDIIDPEPLETFLQIVNEKGCSVNDVNAFVNIDNDIAICSQATVKSLSSEFLEEKQNSSGEDSDGENVDQTPPNKTETIEVLEKVRQYLTSIQGATDDEFKALSILEKKVTISSNQQLHQSTLLDYFNVPK</sequence>
<feature type="transmembrane region" description="Helical" evidence="2">
    <location>
        <begin position="30"/>
        <end position="54"/>
    </location>
</feature>
<gene>
    <name evidence="3" type="ORF">AVEN_273172_1</name>
</gene>
<proteinExistence type="predicted"/>